<reference evidence="1" key="1">
    <citation type="journal article" date="2020" name="bioRxiv">
        <title>Whole genome comparisons of ergot fungi reveals the divergence and evolution of species within the genus Claviceps are the result of varying mechanisms driving genome evolution and host range expansion.</title>
        <authorList>
            <person name="Wyka S.A."/>
            <person name="Mondo S.J."/>
            <person name="Liu M."/>
            <person name="Dettman J."/>
            <person name="Nalam V."/>
            <person name="Broders K.D."/>
        </authorList>
    </citation>
    <scope>NUCLEOTIDE SEQUENCE</scope>
    <source>
        <strain evidence="1">CCC 602</strain>
    </source>
</reference>
<comment type="caution">
    <text evidence="1">The sequence shown here is derived from an EMBL/GenBank/DDBJ whole genome shotgun (WGS) entry which is preliminary data.</text>
</comment>
<name>A0A9P7N6D2_9HYPO</name>
<protein>
    <submittedName>
        <fullName evidence="1">Uncharacterized protein</fullName>
    </submittedName>
</protein>
<evidence type="ECO:0000313" key="1">
    <source>
        <dbReference type="EMBL" id="KAG5998911.1"/>
    </source>
</evidence>
<sequence length="83" mass="9418">MLMVEEEEVRLDAGICVLARKHEELEGHWKFCRGPIRGELITVRSESDNEDLGRKQSLAAFCTSGSRLGQANRGEDYFMILSM</sequence>
<gene>
    <name evidence="1" type="ORF">E4U43_002348</name>
</gene>
<dbReference type="EMBL" id="SRPW01001815">
    <property type="protein sequence ID" value="KAG5998911.1"/>
    <property type="molecule type" value="Genomic_DNA"/>
</dbReference>
<proteinExistence type="predicted"/>
<keyword evidence="2" id="KW-1185">Reference proteome</keyword>
<accession>A0A9P7N6D2</accession>
<evidence type="ECO:0000313" key="2">
    <source>
        <dbReference type="Proteomes" id="UP000748025"/>
    </source>
</evidence>
<dbReference type="AlphaFoldDB" id="A0A9P7N6D2"/>
<organism evidence="1 2">
    <name type="scientific">Claviceps pusilla</name>
    <dbReference type="NCBI Taxonomy" id="123648"/>
    <lineage>
        <taxon>Eukaryota</taxon>
        <taxon>Fungi</taxon>
        <taxon>Dikarya</taxon>
        <taxon>Ascomycota</taxon>
        <taxon>Pezizomycotina</taxon>
        <taxon>Sordariomycetes</taxon>
        <taxon>Hypocreomycetidae</taxon>
        <taxon>Hypocreales</taxon>
        <taxon>Clavicipitaceae</taxon>
        <taxon>Claviceps</taxon>
    </lineage>
</organism>
<dbReference type="Proteomes" id="UP000748025">
    <property type="component" value="Unassembled WGS sequence"/>
</dbReference>